<sequence>MASSSSQPNTTLYINNINEKVNKEELRLQLFALFTTYGKVIDVVALKGSKMRGQAFLVFTDLAAATTAMRACEGMVFYDKPLRITYAKSKSYATARREDPNFVPPTSVHARENALHTGKVTISSADKRQRDEDMVDGQPQPKRERSEEEDDGEEMEIDEDEESGQQARAPATVPPPIQQQSARLMCTNLPQEVTDDVLSVLFQQYQGFQSTQVAPSPTPNAAGAKVKMAQVLFDSPELASTAKEALDGFTLKKGWKMTVVYI</sequence>
<gene>
    <name evidence="1" type="ORF">BV22DRAFT_1079806</name>
</gene>
<organism evidence="1 2">
    <name type="scientific">Leucogyrophana mollusca</name>
    <dbReference type="NCBI Taxonomy" id="85980"/>
    <lineage>
        <taxon>Eukaryota</taxon>
        <taxon>Fungi</taxon>
        <taxon>Dikarya</taxon>
        <taxon>Basidiomycota</taxon>
        <taxon>Agaricomycotina</taxon>
        <taxon>Agaricomycetes</taxon>
        <taxon>Agaricomycetidae</taxon>
        <taxon>Boletales</taxon>
        <taxon>Boletales incertae sedis</taxon>
        <taxon>Leucogyrophana</taxon>
    </lineage>
</organism>
<evidence type="ECO:0000313" key="1">
    <source>
        <dbReference type="EMBL" id="KAH7930102.1"/>
    </source>
</evidence>
<dbReference type="Proteomes" id="UP000790709">
    <property type="component" value="Unassembled WGS sequence"/>
</dbReference>
<comment type="caution">
    <text evidence="1">The sequence shown here is derived from an EMBL/GenBank/DDBJ whole genome shotgun (WGS) entry which is preliminary data.</text>
</comment>
<evidence type="ECO:0000313" key="2">
    <source>
        <dbReference type="Proteomes" id="UP000790709"/>
    </source>
</evidence>
<proteinExistence type="predicted"/>
<keyword evidence="2" id="KW-1185">Reference proteome</keyword>
<accession>A0ACB8BXA8</accession>
<name>A0ACB8BXA8_9AGAM</name>
<reference evidence="1" key="1">
    <citation type="journal article" date="2021" name="New Phytol.">
        <title>Evolutionary innovations through gain and loss of genes in the ectomycorrhizal Boletales.</title>
        <authorList>
            <person name="Wu G."/>
            <person name="Miyauchi S."/>
            <person name="Morin E."/>
            <person name="Kuo A."/>
            <person name="Drula E."/>
            <person name="Varga T."/>
            <person name="Kohler A."/>
            <person name="Feng B."/>
            <person name="Cao Y."/>
            <person name="Lipzen A."/>
            <person name="Daum C."/>
            <person name="Hundley H."/>
            <person name="Pangilinan J."/>
            <person name="Johnson J."/>
            <person name="Barry K."/>
            <person name="LaButti K."/>
            <person name="Ng V."/>
            <person name="Ahrendt S."/>
            <person name="Min B."/>
            <person name="Choi I.G."/>
            <person name="Park H."/>
            <person name="Plett J.M."/>
            <person name="Magnuson J."/>
            <person name="Spatafora J.W."/>
            <person name="Nagy L.G."/>
            <person name="Henrissat B."/>
            <person name="Grigoriev I.V."/>
            <person name="Yang Z.L."/>
            <person name="Xu J."/>
            <person name="Martin F.M."/>
        </authorList>
    </citation>
    <scope>NUCLEOTIDE SEQUENCE</scope>
    <source>
        <strain evidence="1">KUC20120723A-06</strain>
    </source>
</reference>
<protein>
    <submittedName>
        <fullName evidence="1">RNA-binding domain-containing protein</fullName>
    </submittedName>
</protein>
<dbReference type="EMBL" id="MU266335">
    <property type="protein sequence ID" value="KAH7930102.1"/>
    <property type="molecule type" value="Genomic_DNA"/>
</dbReference>